<evidence type="ECO:0000313" key="1">
    <source>
        <dbReference type="EMBL" id="TWH75796.1"/>
    </source>
</evidence>
<name>A0A562IY26_9GAMM</name>
<dbReference type="InterPro" id="IPR036514">
    <property type="entry name" value="SGNH_hydro_sf"/>
</dbReference>
<dbReference type="GO" id="GO:0004622">
    <property type="term" value="F:phosphatidylcholine lysophospholipase activity"/>
    <property type="evidence" value="ECO:0007669"/>
    <property type="project" value="TreeGrafter"/>
</dbReference>
<dbReference type="SUPFAM" id="SSF52266">
    <property type="entry name" value="SGNH hydrolase"/>
    <property type="match status" value="1"/>
</dbReference>
<gene>
    <name evidence="1" type="ORF">LX59_01306</name>
</gene>
<organism evidence="1 2">
    <name type="scientific">Azomonas agilis</name>
    <dbReference type="NCBI Taxonomy" id="116849"/>
    <lineage>
        <taxon>Bacteria</taxon>
        <taxon>Pseudomonadati</taxon>
        <taxon>Pseudomonadota</taxon>
        <taxon>Gammaproteobacteria</taxon>
        <taxon>Pseudomonadales</taxon>
        <taxon>Pseudomonadaceae</taxon>
        <taxon>Azomonas</taxon>
    </lineage>
</organism>
<dbReference type="EMBL" id="VLKG01000004">
    <property type="protein sequence ID" value="TWH75796.1"/>
    <property type="molecule type" value="Genomic_DNA"/>
</dbReference>
<evidence type="ECO:0000313" key="2">
    <source>
        <dbReference type="Proteomes" id="UP000319627"/>
    </source>
</evidence>
<dbReference type="InterPro" id="IPR057572">
    <property type="entry name" value="NonGDSL"/>
</dbReference>
<comment type="caution">
    <text evidence="1">The sequence shown here is derived from an EMBL/GenBank/DDBJ whole genome shotgun (WGS) entry which is preliminary data.</text>
</comment>
<dbReference type="Gene3D" id="3.40.50.1110">
    <property type="entry name" value="SGNH hydrolase"/>
    <property type="match status" value="1"/>
</dbReference>
<protein>
    <submittedName>
        <fullName evidence="1">Lysophospholipase L1-like esterase</fullName>
    </submittedName>
</protein>
<reference evidence="1 2" key="1">
    <citation type="submission" date="2019-07" db="EMBL/GenBank/DDBJ databases">
        <title>Genomic Encyclopedia of Type Strains, Phase I: the one thousand microbial genomes (KMG-I) project.</title>
        <authorList>
            <person name="Kyrpides N."/>
        </authorList>
    </citation>
    <scope>NUCLEOTIDE SEQUENCE [LARGE SCALE GENOMIC DNA]</scope>
    <source>
        <strain evidence="1 2">DSM 375</strain>
    </source>
</reference>
<dbReference type="RefSeq" id="WP_170234341.1">
    <property type="nucleotide sequence ID" value="NZ_VLKG01000004.1"/>
</dbReference>
<dbReference type="PANTHER" id="PTHR30383:SF5">
    <property type="entry name" value="SGNH HYDROLASE-TYPE ESTERASE DOMAIN-CONTAINING PROTEIN"/>
    <property type="match status" value="1"/>
</dbReference>
<dbReference type="AlphaFoldDB" id="A0A562IY26"/>
<proteinExistence type="predicted"/>
<dbReference type="Pfam" id="PF25182">
    <property type="entry name" value="NonGDSL"/>
    <property type="match status" value="1"/>
</dbReference>
<dbReference type="PANTHER" id="PTHR30383">
    <property type="entry name" value="THIOESTERASE 1/PROTEASE 1/LYSOPHOSPHOLIPASE L1"/>
    <property type="match status" value="1"/>
</dbReference>
<sequence length="234" mass="26214">MVAAESGDVDFAYECRNWLGKAEETFKPSFPTTAREFREHNALKIVVLGSSTTEGAGPDSNDGSYPAALAQELQDALPTYKVVVVNKGIGGQTAYDMLQRLDEDVLEERPTLLIWDTVVMDMLVNTGRDRLARVLRKGIEQAKAAGIDVALMDLPWFPRQERYPHYQQYRSMLLSLAQRMNVPIIPRYELMKAMALSGDFALPEFAGPDMLRLTEKHNQCLAVLISNGLLKNNH</sequence>
<keyword evidence="2" id="KW-1185">Reference proteome</keyword>
<dbReference type="Proteomes" id="UP000319627">
    <property type="component" value="Unassembled WGS sequence"/>
</dbReference>
<accession>A0A562IY26</accession>
<dbReference type="InterPro" id="IPR051532">
    <property type="entry name" value="Ester_Hydrolysis_Enzymes"/>
</dbReference>